<dbReference type="EMBL" id="SZPX01000001">
    <property type="protein sequence ID" value="TKI71068.1"/>
    <property type="molecule type" value="Genomic_DNA"/>
</dbReference>
<dbReference type="Pfam" id="PF14827">
    <property type="entry name" value="dCache_3"/>
    <property type="match status" value="1"/>
</dbReference>
<dbReference type="InterPro" id="IPR029150">
    <property type="entry name" value="dCache_3"/>
</dbReference>
<comment type="caution">
    <text evidence="3">The sequence shown here is derived from an EMBL/GenBank/DDBJ whole genome shotgun (WGS) entry which is preliminary data.</text>
</comment>
<evidence type="ECO:0000256" key="1">
    <source>
        <dbReference type="SAM" id="Phobius"/>
    </source>
</evidence>
<feature type="transmembrane region" description="Helical" evidence="1">
    <location>
        <begin position="6"/>
        <end position="23"/>
    </location>
</feature>
<dbReference type="OrthoDB" id="5338538at2"/>
<evidence type="ECO:0000313" key="4">
    <source>
        <dbReference type="Proteomes" id="UP000309561"/>
    </source>
</evidence>
<evidence type="ECO:0000259" key="2">
    <source>
        <dbReference type="Pfam" id="PF14827"/>
    </source>
</evidence>
<keyword evidence="1" id="KW-0472">Membrane</keyword>
<keyword evidence="1" id="KW-0812">Transmembrane</keyword>
<feature type="domain" description="Double Cache" evidence="2">
    <location>
        <begin position="36"/>
        <end position="264"/>
    </location>
</feature>
<dbReference type="Proteomes" id="UP000309561">
    <property type="component" value="Unassembled WGS sequence"/>
</dbReference>
<organism evidence="3 4">
    <name type="scientific">Sulfurimonas crateris</name>
    <dbReference type="NCBI Taxonomy" id="2574727"/>
    <lineage>
        <taxon>Bacteria</taxon>
        <taxon>Pseudomonadati</taxon>
        <taxon>Campylobacterota</taxon>
        <taxon>Epsilonproteobacteria</taxon>
        <taxon>Campylobacterales</taxon>
        <taxon>Sulfurimonadaceae</taxon>
        <taxon>Sulfurimonas</taxon>
    </lineage>
</organism>
<accession>A0A4U2Z9Q9</accession>
<name>A0A4U2Z9Q9_9BACT</name>
<dbReference type="RefSeq" id="WP_137011533.1">
    <property type="nucleotide sequence ID" value="NZ_SZPX01000001.1"/>
</dbReference>
<keyword evidence="1" id="KW-1133">Transmembrane helix</keyword>
<keyword evidence="4" id="KW-1185">Reference proteome</keyword>
<protein>
    <recommendedName>
        <fullName evidence="2">Double Cache domain-containing protein</fullName>
    </recommendedName>
</protein>
<sequence length="364" mass="42897">MLKKTLPIFLVIIAIIVYILFSFRHAIDQQNVSYILDKFVLALESEIKSEKMDALKMAIALSKNSALVDTLENEDEDLGYKILSEITQEIKNFTDKDIKTQILTHDYHIFARSWDDIYTGMPLEDFRSDLQYFSSHNTPRTSIETGRMLSIKTTVPVYRDKTLLGFVEIISFFDSITSFFKKIGVDLYVLMDDKYYDIAVFMQNNETVDRYIMANRNYNHNNIDLLRKIDFKELKVNRAITLDDDYVFCENIKNGNSESIGLFVFVLTKRYLEYFKEENDETSFFINFTKKALYDVVRDEQNDVRVKEFEDIKSLMTIKDEIPVNMQNEYIKLGYEKLNEYTKEELIELVLEQKIIKKVDGKIK</sequence>
<evidence type="ECO:0000313" key="3">
    <source>
        <dbReference type="EMBL" id="TKI71068.1"/>
    </source>
</evidence>
<proteinExistence type="predicted"/>
<gene>
    <name evidence="3" type="ORF">FCU45_01415</name>
</gene>
<dbReference type="AlphaFoldDB" id="A0A4U2Z9Q9"/>
<reference evidence="3 4" key="1">
    <citation type="submission" date="2019-04" db="EMBL/GenBank/DDBJ databases">
        <title>Sulfurimonas crateris sp. nov. a facultative anaerobic sulfur-oxidizing chemolithautotrophic bacterium isolated from a terrestrial mud vulcano.</title>
        <authorList>
            <person name="Ratnikova N.M."/>
            <person name="Slobodkin A.I."/>
            <person name="Merkel A.Y."/>
            <person name="Novikov A."/>
            <person name="Bonch-Osmolovskaya E.A."/>
            <person name="Slobodkina G.B."/>
        </authorList>
    </citation>
    <scope>NUCLEOTIDE SEQUENCE [LARGE SCALE GENOMIC DNA]</scope>
    <source>
        <strain evidence="3 4">SN118</strain>
    </source>
</reference>